<dbReference type="InterPro" id="IPR029070">
    <property type="entry name" value="Chitinase_insertion_sf"/>
</dbReference>
<evidence type="ECO:0000259" key="1">
    <source>
        <dbReference type="PROSITE" id="PS51910"/>
    </source>
</evidence>
<accession>A0ABQ9IUT0</accession>
<evidence type="ECO:0000313" key="3">
    <source>
        <dbReference type="Proteomes" id="UP001162164"/>
    </source>
</evidence>
<dbReference type="InterPro" id="IPR050314">
    <property type="entry name" value="Glycosyl_Hydrlase_18"/>
</dbReference>
<name>A0ABQ9IUT0_9CUCU</name>
<organism evidence="2 3">
    <name type="scientific">Molorchus minor</name>
    <dbReference type="NCBI Taxonomy" id="1323400"/>
    <lineage>
        <taxon>Eukaryota</taxon>
        <taxon>Metazoa</taxon>
        <taxon>Ecdysozoa</taxon>
        <taxon>Arthropoda</taxon>
        <taxon>Hexapoda</taxon>
        <taxon>Insecta</taxon>
        <taxon>Pterygota</taxon>
        <taxon>Neoptera</taxon>
        <taxon>Endopterygota</taxon>
        <taxon>Coleoptera</taxon>
        <taxon>Polyphaga</taxon>
        <taxon>Cucujiformia</taxon>
        <taxon>Chrysomeloidea</taxon>
        <taxon>Cerambycidae</taxon>
        <taxon>Lamiinae</taxon>
        <taxon>Monochamini</taxon>
        <taxon>Molorchus</taxon>
    </lineage>
</organism>
<protein>
    <recommendedName>
        <fullName evidence="1">GH18 domain-containing protein</fullName>
    </recommendedName>
</protein>
<dbReference type="InterPro" id="IPR001223">
    <property type="entry name" value="Glyco_hydro18_cat"/>
</dbReference>
<gene>
    <name evidence="2" type="ORF">NQ317_013351</name>
</gene>
<keyword evidence="3" id="KW-1185">Reference proteome</keyword>
<sequence>MEEVLCQPMPPILSCTPLFLVRYRWTIHPSRGVLGYNEICELHSDWTYVWDDEQKVPHRISGDQWVGYEDTNSIQLKAAYAMSKNLGGMMLWALDTDDFLGICGSEVTHFCVQYIKFLTHCNLYFKISCFV</sequence>
<dbReference type="SUPFAM" id="SSF51445">
    <property type="entry name" value="(Trans)glycosidases"/>
    <property type="match status" value="1"/>
</dbReference>
<proteinExistence type="predicted"/>
<feature type="domain" description="GH18" evidence="1">
    <location>
        <begin position="1"/>
        <end position="131"/>
    </location>
</feature>
<reference evidence="2" key="1">
    <citation type="journal article" date="2023" name="Insect Mol. Biol.">
        <title>Genome sequencing provides insights into the evolution of gene families encoding plant cell wall-degrading enzymes in longhorned beetles.</title>
        <authorList>
            <person name="Shin N.R."/>
            <person name="Okamura Y."/>
            <person name="Kirsch R."/>
            <person name="Pauchet Y."/>
        </authorList>
    </citation>
    <scope>NUCLEOTIDE SEQUENCE</scope>
    <source>
        <strain evidence="2">MMC_N1</strain>
    </source>
</reference>
<evidence type="ECO:0000313" key="2">
    <source>
        <dbReference type="EMBL" id="KAJ8965199.1"/>
    </source>
</evidence>
<dbReference type="SUPFAM" id="SSF54556">
    <property type="entry name" value="Chitinase insertion domain"/>
    <property type="match status" value="1"/>
</dbReference>
<dbReference type="Pfam" id="PF00704">
    <property type="entry name" value="Glyco_hydro_18"/>
    <property type="match status" value="1"/>
</dbReference>
<dbReference type="PANTHER" id="PTHR11177:SF360">
    <property type="entry name" value="CHITINASE 4-RELATED"/>
    <property type="match status" value="1"/>
</dbReference>
<dbReference type="PANTHER" id="PTHR11177">
    <property type="entry name" value="CHITINASE"/>
    <property type="match status" value="1"/>
</dbReference>
<dbReference type="EMBL" id="JAPWTJ010002655">
    <property type="protein sequence ID" value="KAJ8965199.1"/>
    <property type="molecule type" value="Genomic_DNA"/>
</dbReference>
<dbReference type="Proteomes" id="UP001162164">
    <property type="component" value="Unassembled WGS sequence"/>
</dbReference>
<comment type="caution">
    <text evidence="2">The sequence shown here is derived from an EMBL/GenBank/DDBJ whole genome shotgun (WGS) entry which is preliminary data.</text>
</comment>
<dbReference type="InterPro" id="IPR017853">
    <property type="entry name" value="GH"/>
</dbReference>
<dbReference type="PROSITE" id="PS51910">
    <property type="entry name" value="GH18_2"/>
    <property type="match status" value="1"/>
</dbReference>
<dbReference type="Gene3D" id="3.10.50.10">
    <property type="match status" value="1"/>
</dbReference>
<dbReference type="Gene3D" id="3.20.20.80">
    <property type="entry name" value="Glycosidases"/>
    <property type="match status" value="1"/>
</dbReference>